<dbReference type="AlphaFoldDB" id="A0A0L6JIM3"/>
<dbReference type="InterPro" id="IPR036737">
    <property type="entry name" value="OmpA-like_sf"/>
</dbReference>
<evidence type="ECO:0000256" key="3">
    <source>
        <dbReference type="ARBA" id="ARBA00022475"/>
    </source>
</evidence>
<proteinExistence type="inferred from homology"/>
<keyword evidence="6 7" id="KW-0472">Membrane</keyword>
<evidence type="ECO:0000256" key="5">
    <source>
        <dbReference type="ARBA" id="ARBA00022989"/>
    </source>
</evidence>
<comment type="subcellular location">
    <subcellularLocation>
        <location evidence="1">Cell membrane</location>
        <topology evidence="1">Single-pass membrane protein</topology>
    </subcellularLocation>
</comment>
<dbReference type="Proteomes" id="UP000036923">
    <property type="component" value="Unassembled WGS sequence"/>
</dbReference>
<feature type="region of interest" description="Disordered" evidence="8">
    <location>
        <begin position="73"/>
        <end position="100"/>
    </location>
</feature>
<evidence type="ECO:0000256" key="9">
    <source>
        <dbReference type="SAM" id="Phobius"/>
    </source>
</evidence>
<evidence type="ECO:0000256" key="1">
    <source>
        <dbReference type="ARBA" id="ARBA00004162"/>
    </source>
</evidence>
<dbReference type="RefSeq" id="WP_036943971.1">
    <property type="nucleotide sequence ID" value="NZ_JQKC01000024.1"/>
</dbReference>
<comment type="caution">
    <text evidence="11">The sequence shown here is derived from an EMBL/GenBank/DDBJ whole genome shotgun (WGS) entry which is preliminary data.</text>
</comment>
<dbReference type="SUPFAM" id="SSF103088">
    <property type="entry name" value="OmpA-like"/>
    <property type="match status" value="1"/>
</dbReference>
<dbReference type="STRING" id="398512.Bccel_0562"/>
<dbReference type="InterPro" id="IPR050330">
    <property type="entry name" value="Bact_OuterMem_StrucFunc"/>
</dbReference>
<keyword evidence="5 9" id="KW-1133">Transmembrane helix</keyword>
<dbReference type="PROSITE" id="PS51123">
    <property type="entry name" value="OMPA_2"/>
    <property type="match status" value="1"/>
</dbReference>
<dbReference type="EMBL" id="LGTC01000001">
    <property type="protein sequence ID" value="KNY25302.1"/>
    <property type="molecule type" value="Genomic_DNA"/>
</dbReference>
<dbReference type="PATRIC" id="fig|398512.5.peg.582"/>
<organism evidence="11 12">
    <name type="scientific">Pseudobacteroides cellulosolvens ATCC 35603 = DSM 2933</name>
    <dbReference type="NCBI Taxonomy" id="398512"/>
    <lineage>
        <taxon>Bacteria</taxon>
        <taxon>Bacillati</taxon>
        <taxon>Bacillota</taxon>
        <taxon>Clostridia</taxon>
        <taxon>Eubacteriales</taxon>
        <taxon>Oscillospiraceae</taxon>
        <taxon>Pseudobacteroides</taxon>
    </lineage>
</organism>
<evidence type="ECO:0000256" key="7">
    <source>
        <dbReference type="PROSITE-ProRule" id="PRU00473"/>
    </source>
</evidence>
<feature type="transmembrane region" description="Helical" evidence="9">
    <location>
        <begin position="20"/>
        <end position="38"/>
    </location>
</feature>
<dbReference type="InterPro" id="IPR006665">
    <property type="entry name" value="OmpA-like"/>
</dbReference>
<keyword evidence="3" id="KW-1003">Cell membrane</keyword>
<accession>A0A0L6JIM3</accession>
<dbReference type="CDD" id="cd07185">
    <property type="entry name" value="OmpA_C-like"/>
    <property type="match status" value="1"/>
</dbReference>
<dbReference type="eggNOG" id="COG1360">
    <property type="taxonomic scope" value="Bacteria"/>
</dbReference>
<evidence type="ECO:0000259" key="10">
    <source>
        <dbReference type="PROSITE" id="PS51123"/>
    </source>
</evidence>
<dbReference type="PANTHER" id="PTHR30329">
    <property type="entry name" value="STATOR ELEMENT OF FLAGELLAR MOTOR COMPLEX"/>
    <property type="match status" value="1"/>
</dbReference>
<comment type="similarity">
    <text evidence="2">Belongs to the MotB family.</text>
</comment>
<protein>
    <submittedName>
        <fullName evidence="11">Motility protein B, N-terminal domain containing protein</fullName>
    </submittedName>
</protein>
<dbReference type="GO" id="GO:0005886">
    <property type="term" value="C:plasma membrane"/>
    <property type="evidence" value="ECO:0007669"/>
    <property type="project" value="UniProtKB-SubCell"/>
</dbReference>
<evidence type="ECO:0000256" key="4">
    <source>
        <dbReference type="ARBA" id="ARBA00022692"/>
    </source>
</evidence>
<reference evidence="12" key="1">
    <citation type="submission" date="2015-07" db="EMBL/GenBank/DDBJ databases">
        <title>Near-Complete Genome Sequence of the Cellulolytic Bacterium Bacteroides (Pseudobacteroides) cellulosolvens ATCC 35603.</title>
        <authorList>
            <person name="Dassa B."/>
            <person name="Utturkar S.M."/>
            <person name="Klingeman D.M."/>
            <person name="Hurt R.A."/>
            <person name="Keller M."/>
            <person name="Xu J."/>
            <person name="Reddy Y.H.K."/>
            <person name="Borovok I."/>
            <person name="Grinberg I.R."/>
            <person name="Lamed R."/>
            <person name="Zhivin O."/>
            <person name="Bayer E.A."/>
            <person name="Brown S.D."/>
        </authorList>
    </citation>
    <scope>NUCLEOTIDE SEQUENCE [LARGE SCALE GENOMIC DNA]</scope>
    <source>
        <strain evidence="12">DSM 2933</strain>
    </source>
</reference>
<dbReference type="OrthoDB" id="9815217at2"/>
<dbReference type="Gene3D" id="3.30.1330.60">
    <property type="entry name" value="OmpA-like domain"/>
    <property type="match status" value="1"/>
</dbReference>
<feature type="compositionally biased region" description="Polar residues" evidence="8">
    <location>
        <begin position="78"/>
        <end position="90"/>
    </location>
</feature>
<sequence length="272" mass="31088">MHKKKQHHEEHPDETWLIPYADMLTLLLALFIVMFAMSKVDQEKLEKMAEEFSVIFTGGSGFMEKDGNSFIPMDKKGVSNNPKPTTTSIPTDPKKSKASIEDDQMNEIKQSIEKEIEKKGYSDKVKLVLDNEGLEVSIQDVVLFNSGDAEIKNEIYPMLLQISNIIKSLDNNIRIVGHTDNVPISTSKFRSNWDLSAYRAINVMNFMMDKGKLSSKRLSIQAFGEYKPKFDNSTVEGRSKNRRVEIFIVRNYPLDDEEISLSEDQLKNKQKG</sequence>
<dbReference type="Pfam" id="PF13677">
    <property type="entry name" value="MotB_plug"/>
    <property type="match status" value="1"/>
</dbReference>
<evidence type="ECO:0000313" key="11">
    <source>
        <dbReference type="EMBL" id="KNY25302.1"/>
    </source>
</evidence>
<gene>
    <name evidence="11" type="ORF">Bccel_0562</name>
</gene>
<dbReference type="InterPro" id="IPR025713">
    <property type="entry name" value="MotB-like_N_dom"/>
</dbReference>
<dbReference type="Pfam" id="PF00691">
    <property type="entry name" value="OmpA"/>
    <property type="match status" value="1"/>
</dbReference>
<feature type="domain" description="OmpA-like" evidence="10">
    <location>
        <begin position="132"/>
        <end position="252"/>
    </location>
</feature>
<evidence type="ECO:0000256" key="6">
    <source>
        <dbReference type="ARBA" id="ARBA00023136"/>
    </source>
</evidence>
<keyword evidence="12" id="KW-1185">Reference proteome</keyword>
<dbReference type="PANTHER" id="PTHR30329:SF21">
    <property type="entry name" value="LIPOPROTEIN YIAD-RELATED"/>
    <property type="match status" value="1"/>
</dbReference>
<keyword evidence="4 9" id="KW-0812">Transmembrane</keyword>
<evidence type="ECO:0000313" key="12">
    <source>
        <dbReference type="Proteomes" id="UP000036923"/>
    </source>
</evidence>
<evidence type="ECO:0000256" key="8">
    <source>
        <dbReference type="SAM" id="MobiDB-lite"/>
    </source>
</evidence>
<name>A0A0L6JIM3_9FIRM</name>
<evidence type="ECO:0000256" key="2">
    <source>
        <dbReference type="ARBA" id="ARBA00008914"/>
    </source>
</evidence>